<dbReference type="Proteomes" id="UP001596099">
    <property type="component" value="Unassembled WGS sequence"/>
</dbReference>
<sequence>MGGYDPNELSKSAAYTILADDRRRILVGILLEDQGEWEVAELTAEYVARTRDTAVDRLTDEMTRRGRIELEHVHLPRLNDHGVISYSHRQPLIVTENSIADLEPLV</sequence>
<evidence type="ECO:0000259" key="1">
    <source>
        <dbReference type="Pfam" id="PF24035"/>
    </source>
</evidence>
<dbReference type="Pfam" id="PF24035">
    <property type="entry name" value="DUF7344"/>
    <property type="match status" value="1"/>
</dbReference>
<evidence type="ECO:0000313" key="2">
    <source>
        <dbReference type="EMBL" id="MFC5969703.1"/>
    </source>
</evidence>
<evidence type="ECO:0000313" key="3">
    <source>
        <dbReference type="Proteomes" id="UP001596099"/>
    </source>
</evidence>
<feature type="domain" description="DUF7344" evidence="1">
    <location>
        <begin position="15"/>
        <end position="90"/>
    </location>
</feature>
<organism evidence="2 3">
    <name type="scientific">Halomarina salina</name>
    <dbReference type="NCBI Taxonomy" id="1872699"/>
    <lineage>
        <taxon>Archaea</taxon>
        <taxon>Methanobacteriati</taxon>
        <taxon>Methanobacteriota</taxon>
        <taxon>Stenosarchaea group</taxon>
        <taxon>Halobacteria</taxon>
        <taxon>Halobacteriales</taxon>
        <taxon>Natronomonadaceae</taxon>
        <taxon>Halomarina</taxon>
    </lineage>
</organism>
<reference evidence="2 3" key="1">
    <citation type="journal article" date="2019" name="Int. J. Syst. Evol. Microbiol.">
        <title>The Global Catalogue of Microorganisms (GCM) 10K type strain sequencing project: providing services to taxonomists for standard genome sequencing and annotation.</title>
        <authorList>
            <consortium name="The Broad Institute Genomics Platform"/>
            <consortium name="The Broad Institute Genome Sequencing Center for Infectious Disease"/>
            <person name="Wu L."/>
            <person name="Ma J."/>
        </authorList>
    </citation>
    <scope>NUCLEOTIDE SEQUENCE [LARGE SCALE GENOMIC DNA]</scope>
    <source>
        <strain evidence="2 3">CGMCC 1.12543</strain>
    </source>
</reference>
<proteinExistence type="predicted"/>
<accession>A0ABD5RHA0</accession>
<keyword evidence="3" id="KW-1185">Reference proteome</keyword>
<gene>
    <name evidence="2" type="ORF">ACFPYI_00010</name>
</gene>
<comment type="caution">
    <text evidence="2">The sequence shown here is derived from an EMBL/GenBank/DDBJ whole genome shotgun (WGS) entry which is preliminary data.</text>
</comment>
<dbReference type="RefSeq" id="WP_247418028.1">
    <property type="nucleotide sequence ID" value="NZ_JALLGW010000001.1"/>
</dbReference>
<dbReference type="AlphaFoldDB" id="A0ABD5RHA0"/>
<dbReference type="InterPro" id="IPR055768">
    <property type="entry name" value="DUF7344"/>
</dbReference>
<name>A0ABD5RHA0_9EURY</name>
<protein>
    <recommendedName>
        <fullName evidence="1">DUF7344 domain-containing protein</fullName>
    </recommendedName>
</protein>
<dbReference type="EMBL" id="JBHSQH010000001">
    <property type="protein sequence ID" value="MFC5969703.1"/>
    <property type="molecule type" value="Genomic_DNA"/>
</dbReference>